<dbReference type="Pfam" id="PF22752">
    <property type="entry name" value="DUF488-N3i"/>
    <property type="match status" value="1"/>
</dbReference>
<dbReference type="AlphaFoldDB" id="A0A9Q8Q2M1"/>
<organism evidence="1 2">
    <name type="scientific">Moellerella wisconsensis</name>
    <dbReference type="NCBI Taxonomy" id="158849"/>
    <lineage>
        <taxon>Bacteria</taxon>
        <taxon>Pseudomonadati</taxon>
        <taxon>Pseudomonadota</taxon>
        <taxon>Gammaproteobacteria</taxon>
        <taxon>Enterobacterales</taxon>
        <taxon>Morganellaceae</taxon>
        <taxon>Moellerella</taxon>
    </lineage>
</organism>
<reference evidence="1" key="1">
    <citation type="submission" date="2022-03" db="EMBL/GenBank/DDBJ databases">
        <title>ESBL-producing Moellerella wisconsensis and Escherichia marmotae isolated from wild game meat.</title>
        <authorList>
            <person name="Biggel M."/>
        </authorList>
    </citation>
    <scope>NUCLEOTIDE SEQUENCE</scope>
    <source>
        <strain evidence="1">W51</strain>
    </source>
</reference>
<evidence type="ECO:0000313" key="1">
    <source>
        <dbReference type="EMBL" id="UNH30899.1"/>
    </source>
</evidence>
<sequence>MITTKRVYESVSATDGYRVLIDRLWPRGVKKAGLPYDEWNKSVAPSTELRKWFHQHSDQFEQFSQRYMAELQHCPAAWWPLVEKAQHGHLTLLYAAKDIRHNHAKVLKLFLEEQIKQQTVQKIE</sequence>
<dbReference type="InterPro" id="IPR052552">
    <property type="entry name" value="YeaO-like"/>
</dbReference>
<gene>
    <name evidence="1" type="ORF">MNY72_00785</name>
</gene>
<dbReference type="Proteomes" id="UP000829116">
    <property type="component" value="Chromosome"/>
</dbReference>
<dbReference type="PANTHER" id="PTHR36849">
    <property type="entry name" value="CYTOPLASMIC PROTEIN-RELATED"/>
    <property type="match status" value="1"/>
</dbReference>
<accession>A0A9Q8Q2M1</accession>
<name>A0A9Q8Q2M1_9GAMM</name>
<dbReference type="GeneID" id="79715744"/>
<dbReference type="PANTHER" id="PTHR36849:SF1">
    <property type="entry name" value="CYTOPLASMIC PROTEIN"/>
    <property type="match status" value="1"/>
</dbReference>
<protein>
    <submittedName>
        <fullName evidence="1">DUF488 family protein</fullName>
    </submittedName>
</protein>
<proteinExistence type="predicted"/>
<dbReference type="EMBL" id="CP093245">
    <property type="protein sequence ID" value="UNH30899.1"/>
    <property type="molecule type" value="Genomic_DNA"/>
</dbReference>
<evidence type="ECO:0000313" key="2">
    <source>
        <dbReference type="Proteomes" id="UP000829116"/>
    </source>
</evidence>
<dbReference type="RefSeq" id="WP_047255975.1">
    <property type="nucleotide sequence ID" value="NZ_CAWMFK010000043.1"/>
</dbReference>